<keyword evidence="2" id="KW-1185">Reference proteome</keyword>
<proteinExistence type="predicted"/>
<organism evidence="1 2">
    <name type="scientific">Afifella marina DSM 2698</name>
    <dbReference type="NCBI Taxonomy" id="1120955"/>
    <lineage>
        <taxon>Bacteria</taxon>
        <taxon>Pseudomonadati</taxon>
        <taxon>Pseudomonadota</taxon>
        <taxon>Alphaproteobacteria</taxon>
        <taxon>Hyphomicrobiales</taxon>
        <taxon>Afifellaceae</taxon>
        <taxon>Afifella</taxon>
    </lineage>
</organism>
<dbReference type="AlphaFoldDB" id="A0A1G5M3N2"/>
<accession>A0A1G5M3N2</accession>
<gene>
    <name evidence="1" type="ORF">SAMN03080610_00055</name>
</gene>
<dbReference type="RefSeq" id="WP_092808906.1">
    <property type="nucleotide sequence ID" value="NZ_FMVW01000001.1"/>
</dbReference>
<dbReference type="Proteomes" id="UP000199347">
    <property type="component" value="Unassembled WGS sequence"/>
</dbReference>
<evidence type="ECO:0000313" key="1">
    <source>
        <dbReference type="EMBL" id="SCZ19783.1"/>
    </source>
</evidence>
<dbReference type="SUPFAM" id="SSF54637">
    <property type="entry name" value="Thioesterase/thiol ester dehydrase-isomerase"/>
    <property type="match status" value="1"/>
</dbReference>
<evidence type="ECO:0000313" key="2">
    <source>
        <dbReference type="Proteomes" id="UP000199347"/>
    </source>
</evidence>
<reference evidence="1 2" key="1">
    <citation type="submission" date="2016-10" db="EMBL/GenBank/DDBJ databases">
        <authorList>
            <person name="de Groot N.N."/>
        </authorList>
    </citation>
    <scope>NUCLEOTIDE SEQUENCE [LARGE SCALE GENOMIC DNA]</scope>
    <source>
        <strain evidence="1 2">DSM 2698</strain>
    </source>
</reference>
<dbReference type="InterPro" id="IPR029069">
    <property type="entry name" value="HotDog_dom_sf"/>
</dbReference>
<dbReference type="EMBL" id="FMVW01000001">
    <property type="protein sequence ID" value="SCZ19783.1"/>
    <property type="molecule type" value="Genomic_DNA"/>
</dbReference>
<dbReference type="PANTHER" id="PTHR12475:SF4">
    <property type="entry name" value="PROTEIN THEM6"/>
    <property type="match status" value="1"/>
</dbReference>
<dbReference type="PANTHER" id="PTHR12475">
    <property type="match status" value="1"/>
</dbReference>
<dbReference type="InterPro" id="IPR051490">
    <property type="entry name" value="THEM6_lcsJ_thioesterase"/>
</dbReference>
<name>A0A1G5M3N2_AFIMA</name>
<dbReference type="Pfam" id="PF13279">
    <property type="entry name" value="4HBT_2"/>
    <property type="match status" value="1"/>
</dbReference>
<dbReference type="OrthoDB" id="3727779at2"/>
<protein>
    <submittedName>
        <fullName evidence="1">Acyl-CoA thioesterase FadM</fullName>
    </submittedName>
</protein>
<dbReference type="Gene3D" id="3.10.129.10">
    <property type="entry name" value="Hotdog Thioesterase"/>
    <property type="match status" value="1"/>
</dbReference>
<dbReference type="STRING" id="1120955.SAMN03080610_00055"/>
<sequence>MYVWGRLLKLGLSGSKAPLPVPFGQSELSFLTWPWDCDTNLHITNGRYLMLADIGRFDLFRRFGLWDEAMKRGWAPMLGGVNIVFRREIRMWQRFQLTSRIVTWEGTSVIGEHRFVLGETGEGQVAAQALTWGGVYDRKGKRFVPPEEMFQILGVTAEPPEPDENVAAFLAAQRTLRERVKAG</sequence>
<dbReference type="CDD" id="cd00586">
    <property type="entry name" value="4HBT"/>
    <property type="match status" value="1"/>
</dbReference>